<feature type="compositionally biased region" description="Pro residues" evidence="1">
    <location>
        <begin position="1"/>
        <end position="11"/>
    </location>
</feature>
<dbReference type="HOGENOM" id="CLU_2464944_0_0_11"/>
<accession>E4NAJ1</accession>
<reference evidence="2 3" key="1">
    <citation type="journal article" date="2010" name="DNA Res.">
        <title>Genome sequence of Kitasatospora setae NBRC 14216T: an evolutionary snapshot of the family Streptomycetaceae.</title>
        <authorList>
            <person name="Ichikawa N."/>
            <person name="Oguchi A."/>
            <person name="Ikeda H."/>
            <person name="Ishikawa J."/>
            <person name="Kitani S."/>
            <person name="Watanabe Y."/>
            <person name="Nakamura S."/>
            <person name="Katano Y."/>
            <person name="Kishi E."/>
            <person name="Sasagawa M."/>
            <person name="Ankai A."/>
            <person name="Fukui S."/>
            <person name="Hashimoto Y."/>
            <person name="Kamata S."/>
            <person name="Otoguro M."/>
            <person name="Tanikawa S."/>
            <person name="Nihira T."/>
            <person name="Horinouchi S."/>
            <person name="Ohnishi Y."/>
            <person name="Hayakawa M."/>
            <person name="Kuzuyama T."/>
            <person name="Arisawa A."/>
            <person name="Nomoto F."/>
            <person name="Miura H."/>
            <person name="Takahashi Y."/>
            <person name="Fujita N."/>
        </authorList>
    </citation>
    <scope>NUCLEOTIDE SEQUENCE [LARGE SCALE GENOMIC DNA]</scope>
    <source>
        <strain evidence="3">ATCC 33774 / DSM 43861 / JCM 3304 / KCC A-0304 / NBRC 14216 / KM-6054</strain>
    </source>
</reference>
<dbReference type="Proteomes" id="UP000007076">
    <property type="component" value="Chromosome"/>
</dbReference>
<keyword evidence="3" id="KW-1185">Reference proteome</keyword>
<dbReference type="PATRIC" id="fig|452652.3.peg.2413"/>
<feature type="region of interest" description="Disordered" evidence="1">
    <location>
        <begin position="1"/>
        <end position="20"/>
    </location>
</feature>
<organism evidence="2 3">
    <name type="scientific">Kitasatospora setae (strain ATCC 33774 / DSM 43861 / JCM 3304 / KCC A-0304 / NBRC 14216 / KM-6054)</name>
    <name type="common">Streptomyces setae</name>
    <dbReference type="NCBI Taxonomy" id="452652"/>
    <lineage>
        <taxon>Bacteria</taxon>
        <taxon>Bacillati</taxon>
        <taxon>Actinomycetota</taxon>
        <taxon>Actinomycetes</taxon>
        <taxon>Kitasatosporales</taxon>
        <taxon>Streptomycetaceae</taxon>
        <taxon>Kitasatospora</taxon>
    </lineage>
</organism>
<dbReference type="KEGG" id="ksk:KSE_24050"/>
<proteinExistence type="predicted"/>
<dbReference type="AlphaFoldDB" id="E4NAJ1"/>
<dbReference type="EMBL" id="AP010968">
    <property type="protein sequence ID" value="BAJ28222.1"/>
    <property type="molecule type" value="Genomic_DNA"/>
</dbReference>
<dbReference type="eggNOG" id="ENOG50320C8">
    <property type="taxonomic scope" value="Bacteria"/>
</dbReference>
<evidence type="ECO:0000313" key="3">
    <source>
        <dbReference type="Proteomes" id="UP000007076"/>
    </source>
</evidence>
<feature type="compositionally biased region" description="Basic and acidic residues" evidence="1">
    <location>
        <begin position="46"/>
        <end position="55"/>
    </location>
</feature>
<evidence type="ECO:0000313" key="2">
    <source>
        <dbReference type="EMBL" id="BAJ28222.1"/>
    </source>
</evidence>
<evidence type="ECO:0000256" key="1">
    <source>
        <dbReference type="SAM" id="MobiDB-lite"/>
    </source>
</evidence>
<gene>
    <name evidence="2" type="ordered locus">KSE_24050</name>
</gene>
<name>E4NAJ1_KITSK</name>
<feature type="region of interest" description="Disordered" evidence="1">
    <location>
        <begin position="25"/>
        <end position="88"/>
    </location>
</feature>
<sequence length="88" mass="9631">MSCVPYGPPRGRPVACCPESLRRHRPQTAIIRTEKTDLMSESIDDTTEHDHRTPGADESTDAGAHGRHRGGNAGDDAPEADPHGRHRR</sequence>
<protein>
    <submittedName>
        <fullName evidence="2">Uncharacterized protein</fullName>
    </submittedName>
</protein>